<dbReference type="EMBL" id="ML014177">
    <property type="protein sequence ID" value="RKP01314.1"/>
    <property type="molecule type" value="Genomic_DNA"/>
</dbReference>
<protein>
    <submittedName>
        <fullName evidence="4">Uncharacterized protein</fullName>
    </submittedName>
</protein>
<proteinExistence type="predicted"/>
<evidence type="ECO:0000313" key="3">
    <source>
        <dbReference type="EMBL" id="RKO97293.1"/>
    </source>
</evidence>
<reference evidence="5 6" key="1">
    <citation type="journal article" date="2018" name="Nat. Microbiol.">
        <title>Leveraging single-cell genomics to expand the fungal tree of life.</title>
        <authorList>
            <person name="Ahrendt S.R."/>
            <person name="Quandt C.A."/>
            <person name="Ciobanu D."/>
            <person name="Clum A."/>
            <person name="Salamov A."/>
            <person name="Andreopoulos B."/>
            <person name="Cheng J.F."/>
            <person name="Woyke T."/>
            <person name="Pelin A."/>
            <person name="Henrissat B."/>
            <person name="Reynolds N.K."/>
            <person name="Benny G.L."/>
            <person name="Smith M.E."/>
            <person name="James T.Y."/>
            <person name="Grigoriev I.V."/>
        </authorList>
    </citation>
    <scope>NUCLEOTIDE SEQUENCE [LARGE SCALE GENOMIC DNA]</scope>
    <source>
        <strain evidence="5 6">ATCC 52028</strain>
    </source>
</reference>
<sequence>MPSSGATNESTAPAADVDPSPPVNEAAASENRPPIALHGASFASAKSTLARGGTMSPGLPTRSGEDPETQPLLAREAQADVPLPGTPPPRQSGNVRPGRLRRHHPRPEMPLPSSLSSSSPPRSKVRRVLTCGCALLLLLVALAVPLVYYVLVPLAIEAGIETASLELADVRLDQFNDTSIDAVIHATSIVPEASPVEATVEPVWVRFSVGLDFPSKNEAFDVTRRNDDADENDDAGDSDGDGDVLDGHRLTYIADALLPQMTTPAHMTEVERTVALRITPQHEGIRALLKRFMAYQREHRPAKPEGNGTQLYLPSTVRYLARGTPRVRADGYGSWSIRLRTHGNVDLFPAAPRNDTTVPHDGHDDGDVVLPPGNGTARPIPIMDPDAYNITMREFKVLEPPPFADIWPLYMRISFDLVNPLPVAIGALDLDVTAEIYYEGARVARVALPSSNWPLRQGPNDRMHPKRLFVRTFVATHSALSQLAGKYAIGEATIRVQNLKVWPARAEPRLRQFLLRDDVHAAVERDDDLHPQGTTGNDPYRQWRRTLADVALDVKLPLPKDEDNGLASALVSSAFRRMVPRVITRLTHRAFHPWLGA</sequence>
<evidence type="ECO:0000313" key="6">
    <source>
        <dbReference type="Proteomes" id="UP000274922"/>
    </source>
</evidence>
<keyword evidence="2" id="KW-0472">Membrane</keyword>
<feature type="region of interest" description="Disordered" evidence="1">
    <location>
        <begin position="222"/>
        <end position="243"/>
    </location>
</feature>
<dbReference type="AlphaFoldDB" id="A0A4P9X7T1"/>
<gene>
    <name evidence="3" type="ORF">CAUPRSCDRAFT_11026</name>
    <name evidence="4" type="ORF">CXG81DRAFT_18895</name>
</gene>
<name>A0A4P9X7T1_9FUNG</name>
<organism evidence="4 6">
    <name type="scientific">Caulochytrium protostelioides</name>
    <dbReference type="NCBI Taxonomy" id="1555241"/>
    <lineage>
        <taxon>Eukaryota</taxon>
        <taxon>Fungi</taxon>
        <taxon>Fungi incertae sedis</taxon>
        <taxon>Chytridiomycota</taxon>
        <taxon>Chytridiomycota incertae sedis</taxon>
        <taxon>Chytridiomycetes</taxon>
        <taxon>Caulochytriales</taxon>
        <taxon>Caulochytriaceae</taxon>
        <taxon>Caulochytrium</taxon>
    </lineage>
</organism>
<evidence type="ECO:0000256" key="2">
    <source>
        <dbReference type="SAM" id="Phobius"/>
    </source>
</evidence>
<feature type="compositionally biased region" description="Acidic residues" evidence="1">
    <location>
        <begin position="228"/>
        <end position="243"/>
    </location>
</feature>
<reference evidence="3" key="3">
    <citation type="submission" date="2018-08" db="EMBL/GenBank/DDBJ databases">
        <title>Leveraging single-cell genomics to expand the Fungal Tree of Life.</title>
        <authorList>
            <consortium name="DOE Joint Genome Institute"/>
            <person name="Ahrendt S.R."/>
            <person name="Quandt C.A."/>
            <person name="Ciobanu D."/>
            <person name="Clum A."/>
            <person name="Salamov A."/>
            <person name="Andreopoulos B."/>
            <person name="Cheng J.-F."/>
            <person name="Woyke T."/>
            <person name="Pelin A."/>
            <person name="Henrissat B."/>
            <person name="Reynolds N."/>
            <person name="Benny G.L."/>
            <person name="Smith M.E."/>
            <person name="James T.Y."/>
            <person name="Grigoriev I.V."/>
        </authorList>
    </citation>
    <scope>NUCLEOTIDE SEQUENCE</scope>
    <source>
        <strain evidence="3">ATCC 52028</strain>
    </source>
</reference>
<keyword evidence="2" id="KW-1133">Transmembrane helix</keyword>
<keyword evidence="2" id="KW-0812">Transmembrane</keyword>
<keyword evidence="6" id="KW-1185">Reference proteome</keyword>
<feature type="transmembrane region" description="Helical" evidence="2">
    <location>
        <begin position="128"/>
        <end position="151"/>
    </location>
</feature>
<dbReference type="Proteomes" id="UP000268535">
    <property type="component" value="Unassembled WGS sequence"/>
</dbReference>
<reference evidence="4" key="2">
    <citation type="submission" date="2018-04" db="EMBL/GenBank/DDBJ databases">
        <title>Leveraging single-cell genomics to expand the Fungal Tree of Life.</title>
        <authorList>
            <consortium name="DOE Joint Genome Institute"/>
            <person name="Ahrendt S.R."/>
            <person name="Quandt C.A."/>
            <person name="Ciobanu D."/>
            <person name="Clum A."/>
            <person name="Salamov A."/>
            <person name="Andreopoulos B."/>
            <person name="Cheng J.-F."/>
            <person name="Woyke T."/>
            <person name="Pelin A."/>
            <person name="Henrissat B."/>
            <person name="Benny G.L."/>
            <person name="Smith M.E."/>
            <person name="James T.Y."/>
            <person name="Grigoriev I.V."/>
        </authorList>
    </citation>
    <scope>NUCLEOTIDE SEQUENCE</scope>
    <source>
        <strain evidence="4">ATCC 52028</strain>
    </source>
</reference>
<feature type="compositionally biased region" description="Low complexity" evidence="1">
    <location>
        <begin position="111"/>
        <end position="122"/>
    </location>
</feature>
<feature type="region of interest" description="Disordered" evidence="1">
    <location>
        <begin position="1"/>
        <end position="122"/>
    </location>
</feature>
<dbReference type="Proteomes" id="UP000274922">
    <property type="component" value="Unassembled WGS sequence"/>
</dbReference>
<evidence type="ECO:0000256" key="1">
    <source>
        <dbReference type="SAM" id="MobiDB-lite"/>
    </source>
</evidence>
<evidence type="ECO:0000313" key="4">
    <source>
        <dbReference type="EMBL" id="RKP01314.1"/>
    </source>
</evidence>
<feature type="compositionally biased region" description="Polar residues" evidence="1">
    <location>
        <begin position="1"/>
        <end position="11"/>
    </location>
</feature>
<accession>A0A4P9X7T1</accession>
<evidence type="ECO:0000313" key="5">
    <source>
        <dbReference type="Proteomes" id="UP000268535"/>
    </source>
</evidence>
<dbReference type="EMBL" id="ML009324">
    <property type="protein sequence ID" value="RKO97293.1"/>
    <property type="molecule type" value="Genomic_DNA"/>
</dbReference>